<evidence type="ECO:0000313" key="2">
    <source>
        <dbReference type="EMBL" id="SEF17480.1"/>
    </source>
</evidence>
<dbReference type="OrthoDB" id="5193714at2"/>
<keyword evidence="1" id="KW-0812">Transmembrane</keyword>
<dbReference type="EMBL" id="FNUC01000004">
    <property type="protein sequence ID" value="SEF17480.1"/>
    <property type="molecule type" value="Genomic_DNA"/>
</dbReference>
<feature type="transmembrane region" description="Helical" evidence="1">
    <location>
        <begin position="26"/>
        <end position="42"/>
    </location>
</feature>
<accession>A0A1H5PUE6</accession>
<keyword evidence="1" id="KW-1133">Transmembrane helix</keyword>
<organism evidence="2 3">
    <name type="scientific">Jiangella alba</name>
    <dbReference type="NCBI Taxonomy" id="561176"/>
    <lineage>
        <taxon>Bacteria</taxon>
        <taxon>Bacillati</taxon>
        <taxon>Actinomycetota</taxon>
        <taxon>Actinomycetes</taxon>
        <taxon>Jiangellales</taxon>
        <taxon>Jiangellaceae</taxon>
        <taxon>Jiangella</taxon>
    </lineage>
</organism>
<dbReference type="AlphaFoldDB" id="A0A1H5PUE6"/>
<proteinExistence type="predicted"/>
<evidence type="ECO:0000256" key="1">
    <source>
        <dbReference type="SAM" id="Phobius"/>
    </source>
</evidence>
<gene>
    <name evidence="2" type="ORF">SAMN04488561_5891</name>
</gene>
<name>A0A1H5PUE6_9ACTN</name>
<sequence length="74" mass="8287">MGILQAVAFTAAESEAEDSGIGPGLYGLLVLIFLIVALFLLYRSLRRQIRKVDFDPEGVDDAERMRGHREPPER</sequence>
<dbReference type="STRING" id="561176.SAMN04488561_5891"/>
<reference evidence="3" key="1">
    <citation type="submission" date="2016-10" db="EMBL/GenBank/DDBJ databases">
        <authorList>
            <person name="Varghese N."/>
            <person name="Submissions S."/>
        </authorList>
    </citation>
    <scope>NUCLEOTIDE SEQUENCE [LARGE SCALE GENOMIC DNA]</scope>
    <source>
        <strain evidence="3">DSM 45237</strain>
    </source>
</reference>
<keyword evidence="1" id="KW-0472">Membrane</keyword>
<dbReference type="Proteomes" id="UP000181980">
    <property type="component" value="Unassembled WGS sequence"/>
</dbReference>
<dbReference type="RefSeq" id="WP_069115343.1">
    <property type="nucleotide sequence ID" value="NZ_FNUC01000004.1"/>
</dbReference>
<evidence type="ECO:0000313" key="3">
    <source>
        <dbReference type="Proteomes" id="UP000181980"/>
    </source>
</evidence>
<protein>
    <submittedName>
        <fullName evidence="2">Uncharacterized protein</fullName>
    </submittedName>
</protein>
<keyword evidence="3" id="KW-1185">Reference proteome</keyword>